<accession>A0A195DJH8</accession>
<name>A0A195DJH8_9HYME</name>
<reference evidence="1 2" key="1">
    <citation type="submission" date="2015-09" db="EMBL/GenBank/DDBJ databases">
        <title>Trachymyrmex cornetzi WGS genome.</title>
        <authorList>
            <person name="Nygaard S."/>
            <person name="Hu H."/>
            <person name="Boomsma J."/>
            <person name="Zhang G."/>
        </authorList>
    </citation>
    <scope>NUCLEOTIDE SEQUENCE [LARGE SCALE GENOMIC DNA]</scope>
    <source>
        <strain evidence="1">Tcor2-1</strain>
        <tissue evidence="1">Whole body</tissue>
    </source>
</reference>
<protein>
    <submittedName>
        <fullName evidence="1">Uncharacterized protein</fullName>
    </submittedName>
</protein>
<sequence>CCATTGALCTGAPYKAKCAARCSETADWLRSHRWCFIVHIMTLDVQRCYIFFFSSCTSFLNIIVDRRKSESFCIKLITLRVNGFTISISMIHYHHIYQTVDMCVKFPELKPRRRYGTTIPPVRTTMPIGIVRGGYQDTQYQEQNTIIVGGGDKMSQLLLANGNNAEMNSRH</sequence>
<gene>
    <name evidence="1" type="ORF">ALC57_15367</name>
</gene>
<dbReference type="Proteomes" id="UP000078492">
    <property type="component" value="Unassembled WGS sequence"/>
</dbReference>
<feature type="non-terminal residue" evidence="1">
    <location>
        <position position="1"/>
    </location>
</feature>
<organism evidence="1 2">
    <name type="scientific">Trachymyrmex cornetzi</name>
    <dbReference type="NCBI Taxonomy" id="471704"/>
    <lineage>
        <taxon>Eukaryota</taxon>
        <taxon>Metazoa</taxon>
        <taxon>Ecdysozoa</taxon>
        <taxon>Arthropoda</taxon>
        <taxon>Hexapoda</taxon>
        <taxon>Insecta</taxon>
        <taxon>Pterygota</taxon>
        <taxon>Neoptera</taxon>
        <taxon>Endopterygota</taxon>
        <taxon>Hymenoptera</taxon>
        <taxon>Apocrita</taxon>
        <taxon>Aculeata</taxon>
        <taxon>Formicoidea</taxon>
        <taxon>Formicidae</taxon>
        <taxon>Myrmicinae</taxon>
        <taxon>Trachymyrmex</taxon>
    </lineage>
</organism>
<dbReference type="EMBL" id="KQ980824">
    <property type="protein sequence ID" value="KYN12639.1"/>
    <property type="molecule type" value="Genomic_DNA"/>
</dbReference>
<evidence type="ECO:0000313" key="2">
    <source>
        <dbReference type="Proteomes" id="UP000078492"/>
    </source>
</evidence>
<evidence type="ECO:0000313" key="1">
    <source>
        <dbReference type="EMBL" id="KYN12639.1"/>
    </source>
</evidence>
<proteinExistence type="predicted"/>
<keyword evidence="2" id="KW-1185">Reference proteome</keyword>
<dbReference type="AlphaFoldDB" id="A0A195DJH8"/>